<evidence type="ECO:0000313" key="3">
    <source>
        <dbReference type="EMBL" id="NWH66993.1"/>
    </source>
</evidence>
<protein>
    <submittedName>
        <fullName evidence="3">KCNRG protein</fullName>
    </submittedName>
</protein>
<reference evidence="3 4" key="1">
    <citation type="submission" date="2019-09" db="EMBL/GenBank/DDBJ databases">
        <title>Bird 10,000 Genomes (B10K) Project - Family phase.</title>
        <authorList>
            <person name="Zhang G."/>
        </authorList>
    </citation>
    <scope>NUCLEOTIDE SEQUENCE [LARGE SCALE GENOMIC DNA]</scope>
    <source>
        <strain evidence="3">B10K-CU-031-07</strain>
        <tissue evidence="3">Muscle</tissue>
    </source>
</reference>
<dbReference type="GO" id="GO:0051260">
    <property type="term" value="P:protein homooligomerization"/>
    <property type="evidence" value="ECO:0007669"/>
    <property type="project" value="InterPro"/>
</dbReference>
<dbReference type="GO" id="GO:0005783">
    <property type="term" value="C:endoplasmic reticulum"/>
    <property type="evidence" value="ECO:0007669"/>
    <property type="project" value="TreeGrafter"/>
</dbReference>
<feature type="non-terminal residue" evidence="3">
    <location>
        <position position="1"/>
    </location>
</feature>
<feature type="domain" description="BTB" evidence="2">
    <location>
        <begin position="5"/>
        <end position="106"/>
    </location>
</feature>
<gene>
    <name evidence="3" type="primary">Kcnrg</name>
    <name evidence="3" type="ORF">GEOCAL_R01195</name>
</gene>
<dbReference type="SUPFAM" id="SSF54695">
    <property type="entry name" value="POZ domain"/>
    <property type="match status" value="1"/>
</dbReference>
<keyword evidence="4" id="KW-1185">Reference proteome</keyword>
<feature type="region of interest" description="Disordered" evidence="1">
    <location>
        <begin position="256"/>
        <end position="276"/>
    </location>
</feature>
<dbReference type="OrthoDB" id="10025005at2759"/>
<comment type="caution">
    <text evidence="3">The sequence shown here is derived from an EMBL/GenBank/DDBJ whole genome shotgun (WGS) entry which is preliminary data.</text>
</comment>
<dbReference type="AlphaFoldDB" id="A0A7K4JP50"/>
<dbReference type="Pfam" id="PF02214">
    <property type="entry name" value="BTB_2"/>
    <property type="match status" value="1"/>
</dbReference>
<feature type="non-terminal residue" evidence="3">
    <location>
        <position position="276"/>
    </location>
</feature>
<proteinExistence type="predicted"/>
<dbReference type="EMBL" id="VWPV01032429">
    <property type="protein sequence ID" value="NWH66993.1"/>
    <property type="molecule type" value="Genomic_DNA"/>
</dbReference>
<dbReference type="Proteomes" id="UP000531151">
    <property type="component" value="Unassembled WGS sequence"/>
</dbReference>
<dbReference type="PANTHER" id="PTHR14499:SF5">
    <property type="entry name" value="POTASSIUM CHANNEL REGULATORY PROTEIN"/>
    <property type="match status" value="1"/>
</dbReference>
<evidence type="ECO:0000256" key="1">
    <source>
        <dbReference type="SAM" id="MobiDB-lite"/>
    </source>
</evidence>
<evidence type="ECO:0000313" key="4">
    <source>
        <dbReference type="Proteomes" id="UP000531151"/>
    </source>
</evidence>
<dbReference type="InterPro" id="IPR000210">
    <property type="entry name" value="BTB/POZ_dom"/>
</dbReference>
<sequence>MSSREVVVLNVGGVRFVTRASTLQQFPESKLARMLNDDEQEFKLVNGEFFVDRDGTLFSYIMDFLRTLQVSLPTDFSDYQRLQREAEFYGLYPLADLLSQDHLLKPRLEFLEVRFSLQQTRAFFRIFGSCSTTVETLAEQITVFTGQQSGQSWNSPFPSQKPLVPLPLERPSHHDMFFWCGTDYFAGDQFVARYVSIKPDNRKLINGTNVLGLLLDTLLRDGFHLISTRTVSSEEKAECYSFERIKRPAGLTIITHQTPGSSETAGAKRGQVQKGK</sequence>
<accession>A0A7K4JP50</accession>
<dbReference type="InterPro" id="IPR003131">
    <property type="entry name" value="T1-type_BTB"/>
</dbReference>
<dbReference type="InterPro" id="IPR011333">
    <property type="entry name" value="SKP1/BTB/POZ_sf"/>
</dbReference>
<dbReference type="PANTHER" id="PTHR14499">
    <property type="entry name" value="POTASSIUM CHANNEL TETRAMERIZATION DOMAIN-CONTAINING"/>
    <property type="match status" value="1"/>
</dbReference>
<dbReference type="SMART" id="SM00225">
    <property type="entry name" value="BTB"/>
    <property type="match status" value="1"/>
</dbReference>
<name>A0A7K4JP50_GEOCA</name>
<dbReference type="Gene3D" id="3.30.710.10">
    <property type="entry name" value="Potassium Channel Kv1.1, Chain A"/>
    <property type="match status" value="1"/>
</dbReference>
<organism evidence="3 4">
    <name type="scientific">Geococcyx californianus</name>
    <name type="common">Greater roadrunner</name>
    <name type="synonym">Saurothera californiana</name>
    <dbReference type="NCBI Taxonomy" id="8947"/>
    <lineage>
        <taxon>Eukaryota</taxon>
        <taxon>Metazoa</taxon>
        <taxon>Chordata</taxon>
        <taxon>Craniata</taxon>
        <taxon>Vertebrata</taxon>
        <taxon>Euteleostomi</taxon>
        <taxon>Archelosauria</taxon>
        <taxon>Archosauria</taxon>
        <taxon>Dinosauria</taxon>
        <taxon>Saurischia</taxon>
        <taxon>Theropoda</taxon>
        <taxon>Coelurosauria</taxon>
        <taxon>Aves</taxon>
        <taxon>Neognathae</taxon>
        <taxon>Neoaves</taxon>
        <taxon>Otidimorphae</taxon>
        <taxon>Cuculiformes</taxon>
        <taxon>Neomorphidae</taxon>
        <taxon>Geococcyx</taxon>
    </lineage>
</organism>
<evidence type="ECO:0000259" key="2">
    <source>
        <dbReference type="SMART" id="SM00225"/>
    </source>
</evidence>